<dbReference type="InterPro" id="IPR013762">
    <property type="entry name" value="Integrase-like_cat_sf"/>
</dbReference>
<dbReference type="EMBL" id="AP024714">
    <property type="protein sequence ID" value="BCX81105.1"/>
    <property type="molecule type" value="Genomic_DNA"/>
</dbReference>
<keyword evidence="6" id="KW-1185">Reference proteome</keyword>
<feature type="coiled-coil region" evidence="2">
    <location>
        <begin position="215"/>
        <end position="278"/>
    </location>
</feature>
<keyword evidence="3" id="KW-0472">Membrane</keyword>
<evidence type="ECO:0000256" key="2">
    <source>
        <dbReference type="SAM" id="Coils"/>
    </source>
</evidence>
<keyword evidence="2" id="KW-0175">Coiled coil</keyword>
<evidence type="ECO:0000313" key="6">
    <source>
        <dbReference type="Proteomes" id="UP001321825"/>
    </source>
</evidence>
<dbReference type="InterPro" id="IPR002104">
    <property type="entry name" value="Integrase_catalytic"/>
</dbReference>
<dbReference type="InterPro" id="IPR050445">
    <property type="entry name" value="Bact_polysacc_biosynth/exp"/>
</dbReference>
<dbReference type="InterPro" id="IPR011010">
    <property type="entry name" value="DNA_brk_join_enz"/>
</dbReference>
<dbReference type="KEGG" id="mcau:MIT9_P0683"/>
<accession>A0AAU9C1S8</accession>
<proteinExistence type="predicted"/>
<dbReference type="SUPFAM" id="SSF56349">
    <property type="entry name" value="DNA breaking-rejoining enzymes"/>
    <property type="match status" value="1"/>
</dbReference>
<evidence type="ECO:0000256" key="1">
    <source>
        <dbReference type="ARBA" id="ARBA00023172"/>
    </source>
</evidence>
<dbReference type="AlphaFoldDB" id="A0AAU9C1S8"/>
<dbReference type="PROSITE" id="PS51898">
    <property type="entry name" value="TYR_RECOMBINASE"/>
    <property type="match status" value="1"/>
</dbReference>
<reference evidence="6" key="1">
    <citation type="journal article" date="2024" name="Int. J. Syst. Evol. Microbiol.">
        <title>Methylomarinovum tepidoasis sp. nov., a moderately thermophilic methanotroph of the family Methylothermaceae isolated from a deep-sea hydrothermal field.</title>
        <authorList>
            <person name="Hirayama H."/>
            <person name="Takaki Y."/>
            <person name="Abe M."/>
            <person name="Miyazaki M."/>
            <person name="Uematsu K."/>
            <person name="Matsui Y."/>
            <person name="Takai K."/>
        </authorList>
    </citation>
    <scope>NUCLEOTIDE SEQUENCE [LARGE SCALE GENOMIC DNA]</scope>
    <source>
        <strain evidence="6">IT-9</strain>
    </source>
</reference>
<sequence length="648" mass="72308">MAQIPVERISGPEPAPPASVPPLPWYRQRRVQVFTAVAAATLLLGWLVVFLRPAIYQAGATLLTTPPPAADANEIVVDPQHIAIQRVLLTGQPLLEETLKRLEWDGRLPPGLTPAAVREMLRVEPVPDTNLVRLIAEGPDRDLLAPLVNTWVEVYREARAREIEASTGATLRALRERLAALQGKIAARRKALEDFRQRYDIASLERGENTVLARLNGLTEALNKANEAVIEARSRLDAVKAAVAAGKPVVPEEDQQVLAVLEQRAQALREKLTAMKQRFTPQYIRLNPAYRKVPQQLREVEAKIAALVERGRRVVLAQAQQDYAAALQTVEETRRQLEAHKRQAQEFSTRFAEHESLVKDLEQLEEQQRELQARITQLEVKQLEQYPQVEVVEKAYTPESPIRPHYWRDAGVVVLLAFGLGLVAVWLLEFLTRREARLPDTRLTLAGVHVYADPGQAPLFSRPPPAEALRTETVPERLPSQPQELDTGTLQRLIDHADLKTRQTIALLLSGLTPEELTRLETTDVDLAHARLLVPPPHRRSLPLAPRLKTWLAASGGTPLVPGDPEAVRKSLYLAAVEAGLEDPESVTPEALRHAYIVHLLRQGLKLTQLEALVGPLPLEELSRYRPLAIAADKDVDQIDPVYPCLRP</sequence>
<feature type="transmembrane region" description="Helical" evidence="3">
    <location>
        <begin position="406"/>
        <end position="428"/>
    </location>
</feature>
<dbReference type="PANTHER" id="PTHR32309">
    <property type="entry name" value="TYROSINE-PROTEIN KINASE"/>
    <property type="match status" value="1"/>
</dbReference>
<evidence type="ECO:0000256" key="3">
    <source>
        <dbReference type="SAM" id="Phobius"/>
    </source>
</evidence>
<dbReference type="GO" id="GO:0015074">
    <property type="term" value="P:DNA integration"/>
    <property type="evidence" value="ECO:0007669"/>
    <property type="project" value="InterPro"/>
</dbReference>
<feature type="domain" description="Tyr recombinase" evidence="4">
    <location>
        <begin position="480"/>
        <end position="638"/>
    </location>
</feature>
<evidence type="ECO:0000259" key="4">
    <source>
        <dbReference type="PROSITE" id="PS51898"/>
    </source>
</evidence>
<organism evidence="5 6">
    <name type="scientific">Methylomarinovum caldicuralii</name>
    <dbReference type="NCBI Taxonomy" id="438856"/>
    <lineage>
        <taxon>Bacteria</taxon>
        <taxon>Pseudomonadati</taxon>
        <taxon>Pseudomonadota</taxon>
        <taxon>Gammaproteobacteria</taxon>
        <taxon>Methylococcales</taxon>
        <taxon>Methylothermaceae</taxon>
        <taxon>Methylomarinovum</taxon>
    </lineage>
</organism>
<feature type="coiled-coil region" evidence="2">
    <location>
        <begin position="316"/>
        <end position="384"/>
    </location>
</feature>
<gene>
    <name evidence="5" type="ORF">MIT9_P0683</name>
</gene>
<name>A0AAU9C1S8_9GAMM</name>
<dbReference type="GO" id="GO:0006310">
    <property type="term" value="P:DNA recombination"/>
    <property type="evidence" value="ECO:0007669"/>
    <property type="project" value="UniProtKB-KW"/>
</dbReference>
<protein>
    <submittedName>
        <fullName evidence="5">Polysaccharide biosynthesis transport protein</fullName>
    </submittedName>
</protein>
<dbReference type="Gene3D" id="1.10.443.10">
    <property type="entry name" value="Intergrase catalytic core"/>
    <property type="match status" value="1"/>
</dbReference>
<dbReference type="PANTHER" id="PTHR32309:SF31">
    <property type="entry name" value="CAPSULAR EXOPOLYSACCHARIDE FAMILY"/>
    <property type="match status" value="1"/>
</dbReference>
<dbReference type="GO" id="GO:0003677">
    <property type="term" value="F:DNA binding"/>
    <property type="evidence" value="ECO:0007669"/>
    <property type="project" value="InterPro"/>
</dbReference>
<evidence type="ECO:0000313" key="5">
    <source>
        <dbReference type="EMBL" id="BCX81105.1"/>
    </source>
</evidence>
<dbReference type="Proteomes" id="UP001321825">
    <property type="component" value="Chromosome"/>
</dbReference>
<keyword evidence="3" id="KW-1133">Transmembrane helix</keyword>
<feature type="transmembrane region" description="Helical" evidence="3">
    <location>
        <begin position="33"/>
        <end position="51"/>
    </location>
</feature>
<dbReference type="RefSeq" id="WP_317706043.1">
    <property type="nucleotide sequence ID" value="NZ_AP024714.1"/>
</dbReference>
<keyword evidence="3" id="KW-0812">Transmembrane</keyword>
<keyword evidence="1" id="KW-0233">DNA recombination</keyword>